<reference evidence="2" key="1">
    <citation type="journal article" date="2023" name="Science">
        <title>Genome structures resolve the early diversification of teleost fishes.</title>
        <authorList>
            <person name="Parey E."/>
            <person name="Louis A."/>
            <person name="Montfort J."/>
            <person name="Bouchez O."/>
            <person name="Roques C."/>
            <person name="Iampietro C."/>
            <person name="Lluch J."/>
            <person name="Castinel A."/>
            <person name="Donnadieu C."/>
            <person name="Desvignes T."/>
            <person name="Floi Bucao C."/>
            <person name="Jouanno E."/>
            <person name="Wen M."/>
            <person name="Mejri S."/>
            <person name="Dirks R."/>
            <person name="Jansen H."/>
            <person name="Henkel C."/>
            <person name="Chen W.J."/>
            <person name="Zahm M."/>
            <person name="Cabau C."/>
            <person name="Klopp C."/>
            <person name="Thompson A.W."/>
            <person name="Robinson-Rechavi M."/>
            <person name="Braasch I."/>
            <person name="Lecointre G."/>
            <person name="Bobe J."/>
            <person name="Postlethwait J.H."/>
            <person name="Berthelot C."/>
            <person name="Roest Crollius H."/>
            <person name="Guiguen Y."/>
        </authorList>
    </citation>
    <scope>NUCLEOTIDE SEQUENCE</scope>
    <source>
        <strain evidence="2">Concon-B</strain>
    </source>
</reference>
<comment type="caution">
    <text evidence="2">The sequence shown here is derived from an EMBL/GenBank/DDBJ whole genome shotgun (WGS) entry which is preliminary data.</text>
</comment>
<dbReference type="Proteomes" id="UP001152803">
    <property type="component" value="Unassembled WGS sequence"/>
</dbReference>
<proteinExistence type="predicted"/>
<dbReference type="OrthoDB" id="14612at2759"/>
<organism evidence="2 3">
    <name type="scientific">Conger conger</name>
    <name type="common">Conger eel</name>
    <name type="synonym">Muraena conger</name>
    <dbReference type="NCBI Taxonomy" id="82655"/>
    <lineage>
        <taxon>Eukaryota</taxon>
        <taxon>Metazoa</taxon>
        <taxon>Chordata</taxon>
        <taxon>Craniata</taxon>
        <taxon>Vertebrata</taxon>
        <taxon>Euteleostomi</taxon>
        <taxon>Actinopterygii</taxon>
        <taxon>Neopterygii</taxon>
        <taxon>Teleostei</taxon>
        <taxon>Anguilliformes</taxon>
        <taxon>Congridae</taxon>
        <taxon>Conger</taxon>
    </lineage>
</organism>
<dbReference type="AlphaFoldDB" id="A0A9Q1DQV1"/>
<evidence type="ECO:0000313" key="3">
    <source>
        <dbReference type="Proteomes" id="UP001152803"/>
    </source>
</evidence>
<keyword evidence="3" id="KW-1185">Reference proteome</keyword>
<protein>
    <submittedName>
        <fullName evidence="2">Uncharacterized protein</fullName>
    </submittedName>
</protein>
<evidence type="ECO:0000313" key="2">
    <source>
        <dbReference type="EMBL" id="KAJ8276601.1"/>
    </source>
</evidence>
<dbReference type="Gene3D" id="3.90.226.10">
    <property type="entry name" value="2-enoyl-CoA Hydratase, Chain A, domain 1"/>
    <property type="match status" value="1"/>
</dbReference>
<accession>A0A9Q1DQV1</accession>
<name>A0A9Q1DQV1_CONCO</name>
<feature type="region of interest" description="Disordered" evidence="1">
    <location>
        <begin position="1"/>
        <end position="29"/>
    </location>
</feature>
<dbReference type="EMBL" id="JAFJMO010000005">
    <property type="protein sequence ID" value="KAJ8276601.1"/>
    <property type="molecule type" value="Genomic_DNA"/>
</dbReference>
<gene>
    <name evidence="2" type="ORF">COCON_G00083530</name>
</gene>
<evidence type="ECO:0000256" key="1">
    <source>
        <dbReference type="SAM" id="MobiDB-lite"/>
    </source>
</evidence>
<sequence>MAGLRHGPLSRSSRRGDRIPISPCPSAGRAESRITGRVGLVKNAVPPCCSDRPVPRALSGNDAGNRWLKPSEKTLSHVEGCRCSEMMAPRGAVSGSHARDRLFAVLGVAYLWDSNEEVVGWMERQLAEEEGARSVIDENIKYIRRDHILKQIRSLVQANPEVAMDSIVHMTQHISATQRAEVVRILSTMDAPAST</sequence>